<keyword evidence="3" id="KW-1185">Reference proteome</keyword>
<dbReference type="Proteomes" id="UP000006860">
    <property type="component" value="Chromosome"/>
</dbReference>
<protein>
    <recommendedName>
        <fullName evidence="4">Esterase/lipase superfamily enzyme</fullName>
    </recommendedName>
</protein>
<dbReference type="PANTHER" id="PTHR36513:SF1">
    <property type="entry name" value="TRANSMEMBRANE PROTEIN"/>
    <property type="match status" value="1"/>
</dbReference>
<dbReference type="STRING" id="756272.Plabr_0887"/>
<feature type="chain" id="PRO_5003256310" description="Esterase/lipase superfamily enzyme" evidence="1">
    <location>
        <begin position="21"/>
        <end position="432"/>
    </location>
</feature>
<dbReference type="AlphaFoldDB" id="F0SIC1"/>
<dbReference type="EMBL" id="CP002546">
    <property type="protein sequence ID" value="ADY58510.1"/>
    <property type="molecule type" value="Genomic_DNA"/>
</dbReference>
<dbReference type="ESTHER" id="plabd-f0sic1">
    <property type="family name" value="Duf_900"/>
</dbReference>
<sequence length="432" mass="48044">MRTAVSSLLALSFVSALMFGGCMHLEEECPDTAAGEPCSVPGWEDQKAWSVVRVFYGTDRARSGESHWNSYYGSAPGDLEYGVCEVSIPDSHDYGEIERPQIWKLEFNESPDRHIMLQNIQPQTEESFASELQAEVRESDSKEAFVFVHGYNVSFAAATYRTAQMAYDLKFSGPPILYSWPSKGELSGYVADMTSADRSRNHLKEFLETVARDSGARKVHLIAHSMGNRVVTEALRSFSDEAAFRPVPHFNEIILAAPDVDANTFKTEIAPRIVQAGDRVTIYTSSNDRALQASRLLHQRPRLGQGGEHLTTFPEFDVIDVVDASWVDFGFFDLGHAEYGDALLGDVKQTLSGQPADRRGLSPYQQALAWTFPASGSPIVQTAAKASVTLNSARDSLQRLEEARPKIAAANHEEADTERHNPFSWLFSWLPW</sequence>
<organism evidence="2 3">
    <name type="scientific">Rubinisphaera brasiliensis (strain ATCC 49424 / DSM 5305 / JCM 21570 / IAM 15109 / NBRC 103401 / IFAM 1448)</name>
    <name type="common">Planctomyces brasiliensis</name>
    <dbReference type="NCBI Taxonomy" id="756272"/>
    <lineage>
        <taxon>Bacteria</taxon>
        <taxon>Pseudomonadati</taxon>
        <taxon>Planctomycetota</taxon>
        <taxon>Planctomycetia</taxon>
        <taxon>Planctomycetales</taxon>
        <taxon>Planctomycetaceae</taxon>
        <taxon>Rubinisphaera</taxon>
    </lineage>
</organism>
<evidence type="ECO:0000313" key="3">
    <source>
        <dbReference type="Proteomes" id="UP000006860"/>
    </source>
</evidence>
<proteinExistence type="predicted"/>
<reference evidence="3" key="1">
    <citation type="submission" date="2011-02" db="EMBL/GenBank/DDBJ databases">
        <title>The complete genome of Planctomyces brasiliensis DSM 5305.</title>
        <authorList>
            <person name="Lucas S."/>
            <person name="Copeland A."/>
            <person name="Lapidus A."/>
            <person name="Bruce D."/>
            <person name="Goodwin L."/>
            <person name="Pitluck S."/>
            <person name="Kyrpides N."/>
            <person name="Mavromatis K."/>
            <person name="Pagani I."/>
            <person name="Ivanova N."/>
            <person name="Ovchinnikova G."/>
            <person name="Lu M."/>
            <person name="Detter J.C."/>
            <person name="Han C."/>
            <person name="Land M."/>
            <person name="Hauser L."/>
            <person name="Markowitz V."/>
            <person name="Cheng J.-F."/>
            <person name="Hugenholtz P."/>
            <person name="Woyke T."/>
            <person name="Wu D."/>
            <person name="Tindall B."/>
            <person name="Pomrenke H.G."/>
            <person name="Brambilla E."/>
            <person name="Klenk H.-P."/>
            <person name="Eisen J.A."/>
        </authorList>
    </citation>
    <scope>NUCLEOTIDE SEQUENCE [LARGE SCALE GENOMIC DNA]</scope>
    <source>
        <strain evidence="3">ATCC 49424 / DSM 5305 / JCM 21570 / IAM 15109 / NBRC 103401 / IFAM 1448</strain>
    </source>
</reference>
<keyword evidence="1" id="KW-0732">Signal</keyword>
<evidence type="ECO:0000256" key="1">
    <source>
        <dbReference type="SAM" id="SignalP"/>
    </source>
</evidence>
<gene>
    <name evidence="2" type="ordered locus">Plabr_0887</name>
</gene>
<dbReference type="OrthoDB" id="334507at2"/>
<dbReference type="HOGENOM" id="CLU_030170_2_0_0"/>
<evidence type="ECO:0000313" key="2">
    <source>
        <dbReference type="EMBL" id="ADY58510.1"/>
    </source>
</evidence>
<dbReference type="SUPFAM" id="SSF53474">
    <property type="entry name" value="alpha/beta-Hydrolases"/>
    <property type="match status" value="1"/>
</dbReference>
<dbReference type="PANTHER" id="PTHR36513">
    <property type="entry name" value="ABC TRANSMEMBRANE TYPE-1 DOMAIN-CONTAINING PROTEIN"/>
    <property type="match status" value="1"/>
</dbReference>
<dbReference type="Gene3D" id="3.40.50.1820">
    <property type="entry name" value="alpha/beta hydrolase"/>
    <property type="match status" value="1"/>
</dbReference>
<dbReference type="InterPro" id="IPR010297">
    <property type="entry name" value="DUF900_hydrolase"/>
</dbReference>
<dbReference type="InterPro" id="IPR029058">
    <property type="entry name" value="AB_hydrolase_fold"/>
</dbReference>
<name>F0SIC1_RUBBR</name>
<accession>F0SIC1</accession>
<feature type="signal peptide" evidence="1">
    <location>
        <begin position="1"/>
        <end position="20"/>
    </location>
</feature>
<dbReference type="KEGG" id="pbs:Plabr_0887"/>
<dbReference type="eggNOG" id="COG4782">
    <property type="taxonomic scope" value="Bacteria"/>
</dbReference>
<dbReference type="Pfam" id="PF05990">
    <property type="entry name" value="DUF900"/>
    <property type="match status" value="1"/>
</dbReference>
<evidence type="ECO:0008006" key="4">
    <source>
        <dbReference type="Google" id="ProtNLM"/>
    </source>
</evidence>
<dbReference type="RefSeq" id="WP_013627250.1">
    <property type="nucleotide sequence ID" value="NC_015174.1"/>
</dbReference>
<dbReference type="PROSITE" id="PS51257">
    <property type="entry name" value="PROKAR_LIPOPROTEIN"/>
    <property type="match status" value="1"/>
</dbReference>